<reference evidence="2 3" key="1">
    <citation type="journal article" date="2016" name="Nat. Commun.">
        <title>Thousands of microbial genomes shed light on interconnected biogeochemical processes in an aquifer system.</title>
        <authorList>
            <person name="Anantharaman K."/>
            <person name="Brown C.T."/>
            <person name="Hug L.A."/>
            <person name="Sharon I."/>
            <person name="Castelle C.J."/>
            <person name="Probst A.J."/>
            <person name="Thomas B.C."/>
            <person name="Singh A."/>
            <person name="Wilkins M.J."/>
            <person name="Karaoz U."/>
            <person name="Brodie E.L."/>
            <person name="Williams K.H."/>
            <person name="Hubbard S.S."/>
            <person name="Banfield J.F."/>
        </authorList>
    </citation>
    <scope>NUCLEOTIDE SEQUENCE [LARGE SCALE GENOMIC DNA]</scope>
</reference>
<name>A0A1F7ILM4_9BACT</name>
<protein>
    <submittedName>
        <fullName evidence="2">Uncharacterized protein</fullName>
    </submittedName>
</protein>
<sequence>MRNKNLIVGIVIIFISIAVVYYFLQSEKPASQRSSPQFNPSDFSATITNKYFALPVGRKFVYEAEKDDGIERVEIEIPGETKEIMGIKTLVYVDKVYQDGELVEYTRDYLAQDKEDNVWYFGEDVDNYEDGKLKNHAGAWIAGIDGAEPGIWLKANAKPGDSYRQEYYPDRAEDMADVVSVAETVVTKKATYQNCLQTLDYSPLEPGAKEHKYYCPEVAGLVLEVDLTSGERLELIEIVN</sequence>
<keyword evidence="1" id="KW-0812">Transmembrane</keyword>
<proteinExistence type="predicted"/>
<dbReference type="EMBL" id="MGAI01000034">
    <property type="protein sequence ID" value="OGK44180.1"/>
    <property type="molecule type" value="Genomic_DNA"/>
</dbReference>
<comment type="caution">
    <text evidence="2">The sequence shown here is derived from an EMBL/GenBank/DDBJ whole genome shotgun (WGS) entry which is preliminary data.</text>
</comment>
<keyword evidence="1" id="KW-1133">Transmembrane helix</keyword>
<evidence type="ECO:0000256" key="1">
    <source>
        <dbReference type="SAM" id="Phobius"/>
    </source>
</evidence>
<organism evidence="2 3">
    <name type="scientific">Candidatus Roizmanbacteria bacterium RIFCSPLOWO2_01_FULL_37_16</name>
    <dbReference type="NCBI Taxonomy" id="1802058"/>
    <lineage>
        <taxon>Bacteria</taxon>
        <taxon>Candidatus Roizmaniibacteriota</taxon>
    </lineage>
</organism>
<gene>
    <name evidence="2" type="ORF">A3B40_04825</name>
</gene>
<accession>A0A1F7ILM4</accession>
<evidence type="ECO:0000313" key="2">
    <source>
        <dbReference type="EMBL" id="OGK44180.1"/>
    </source>
</evidence>
<dbReference type="Proteomes" id="UP000178040">
    <property type="component" value="Unassembled WGS sequence"/>
</dbReference>
<dbReference type="AlphaFoldDB" id="A0A1F7ILM4"/>
<feature type="transmembrane region" description="Helical" evidence="1">
    <location>
        <begin position="6"/>
        <end position="24"/>
    </location>
</feature>
<keyword evidence="1" id="KW-0472">Membrane</keyword>
<evidence type="ECO:0000313" key="3">
    <source>
        <dbReference type="Proteomes" id="UP000178040"/>
    </source>
</evidence>